<accession>A0ABX9KFM9</accession>
<reference evidence="3 4" key="1">
    <citation type="submission" date="2018-08" db="EMBL/GenBank/DDBJ databases">
        <title>Draft genome sequence of Psychrilyobacter sp. strain SD5 isolated from Black Sea water.</title>
        <authorList>
            <person name="Yadav S."/>
            <person name="Villanueva L."/>
            <person name="Damste J.S.S."/>
        </authorList>
    </citation>
    <scope>NUCLEOTIDE SEQUENCE [LARGE SCALE GENOMIC DNA]</scope>
    <source>
        <strain evidence="3 4">SD5</strain>
    </source>
</reference>
<dbReference type="InterPro" id="IPR037465">
    <property type="entry name" value="YlxR"/>
</dbReference>
<dbReference type="EMBL" id="QUAJ01000020">
    <property type="protein sequence ID" value="REI40381.1"/>
    <property type="molecule type" value="Genomic_DNA"/>
</dbReference>
<sequence length="172" mass="20077">MNSTPTRTCLVCREKKDKSELFRIVEIDGQYMFDENQTMQARGTYVCKTHECIKRLSKNKKINLSNEDLYKMAITVKKAQKDYLSLLETMKRSEFLSFGINMVTEDIKRIHFLIIAEDISEKNDKRIMRLARENNIKYIHYGSKVQLGAIFDKPEVNLIGIKSKKVARGMTE</sequence>
<dbReference type="RefSeq" id="WP_114642923.1">
    <property type="nucleotide sequence ID" value="NZ_JAACIO010000021.1"/>
</dbReference>
<proteinExistence type="predicted"/>
<dbReference type="Gene3D" id="3.30.1330.30">
    <property type="match status" value="1"/>
</dbReference>
<organism evidence="3 4">
    <name type="scientific">Psychrilyobacter piezotolerans</name>
    <dbReference type="NCBI Taxonomy" id="2293438"/>
    <lineage>
        <taxon>Bacteria</taxon>
        <taxon>Fusobacteriati</taxon>
        <taxon>Fusobacteriota</taxon>
        <taxon>Fusobacteriia</taxon>
        <taxon>Fusobacteriales</taxon>
        <taxon>Fusobacteriaceae</taxon>
        <taxon>Psychrilyobacter</taxon>
    </lineage>
</organism>
<dbReference type="InterPro" id="IPR004038">
    <property type="entry name" value="Ribosomal_eL8/eL30/eS12/Gad45"/>
</dbReference>
<dbReference type="PANTHER" id="PTHR34215:SF1">
    <property type="entry name" value="YLXR DOMAIN-CONTAINING PROTEIN"/>
    <property type="match status" value="1"/>
</dbReference>
<dbReference type="Pfam" id="PF01248">
    <property type="entry name" value="Ribosomal_L7Ae"/>
    <property type="match status" value="1"/>
</dbReference>
<dbReference type="SUPFAM" id="SSF64376">
    <property type="entry name" value="YlxR-like"/>
    <property type="match status" value="1"/>
</dbReference>
<dbReference type="Proteomes" id="UP000263486">
    <property type="component" value="Unassembled WGS sequence"/>
</dbReference>
<evidence type="ECO:0000313" key="3">
    <source>
        <dbReference type="EMBL" id="REI40381.1"/>
    </source>
</evidence>
<dbReference type="Pfam" id="PF04296">
    <property type="entry name" value="YlxR"/>
    <property type="match status" value="1"/>
</dbReference>
<gene>
    <name evidence="3" type="ORF">DYH56_11005</name>
</gene>
<evidence type="ECO:0000259" key="1">
    <source>
        <dbReference type="Pfam" id="PF01248"/>
    </source>
</evidence>
<dbReference type="InterPro" id="IPR029064">
    <property type="entry name" value="Ribosomal_eL30-like_sf"/>
</dbReference>
<feature type="domain" description="Ribosomal protein eL8/eL30/eS12/Gadd45" evidence="1">
    <location>
        <begin position="85"/>
        <end position="159"/>
    </location>
</feature>
<dbReference type="Gene3D" id="3.30.1230.10">
    <property type="entry name" value="YlxR-like"/>
    <property type="match status" value="1"/>
</dbReference>
<name>A0ABX9KFM9_9FUSO</name>
<dbReference type="PANTHER" id="PTHR34215">
    <property type="entry name" value="BLL0784 PROTEIN"/>
    <property type="match status" value="1"/>
</dbReference>
<feature type="domain" description="YlxR" evidence="2">
    <location>
        <begin position="7"/>
        <end position="63"/>
    </location>
</feature>
<protein>
    <submittedName>
        <fullName evidence="3">DUF448 domain-containing protein</fullName>
    </submittedName>
</protein>
<keyword evidence="4" id="KW-1185">Reference proteome</keyword>
<comment type="caution">
    <text evidence="3">The sequence shown here is derived from an EMBL/GenBank/DDBJ whole genome shotgun (WGS) entry which is preliminary data.</text>
</comment>
<dbReference type="SUPFAM" id="SSF55315">
    <property type="entry name" value="L30e-like"/>
    <property type="match status" value="1"/>
</dbReference>
<evidence type="ECO:0000313" key="4">
    <source>
        <dbReference type="Proteomes" id="UP000263486"/>
    </source>
</evidence>
<evidence type="ECO:0000259" key="2">
    <source>
        <dbReference type="Pfam" id="PF04296"/>
    </source>
</evidence>
<dbReference type="InterPro" id="IPR035931">
    <property type="entry name" value="YlxR-like_sf"/>
</dbReference>
<dbReference type="InterPro" id="IPR007393">
    <property type="entry name" value="YlxR_dom"/>
</dbReference>